<dbReference type="SUPFAM" id="SSF64397">
    <property type="entry name" value="Hsp33 domain"/>
    <property type="match status" value="1"/>
</dbReference>
<evidence type="ECO:0000313" key="1">
    <source>
        <dbReference type="EMBL" id="MDG0791122.1"/>
    </source>
</evidence>
<gene>
    <name evidence="1" type="ORF">OMP38_09740</name>
</gene>
<dbReference type="Gene3D" id="3.55.30.10">
    <property type="entry name" value="Hsp33 domain"/>
    <property type="match status" value="1"/>
</dbReference>
<dbReference type="RefSeq" id="WP_277564898.1">
    <property type="nucleotide sequence ID" value="NZ_JAPDHZ010000002.1"/>
</dbReference>
<dbReference type="GO" id="GO:0005737">
    <property type="term" value="C:cytoplasm"/>
    <property type="evidence" value="ECO:0007669"/>
    <property type="project" value="InterPro"/>
</dbReference>
<dbReference type="Proteomes" id="UP001153387">
    <property type="component" value="Unassembled WGS sequence"/>
</dbReference>
<dbReference type="Pfam" id="PF01430">
    <property type="entry name" value="HSP33"/>
    <property type="match status" value="1"/>
</dbReference>
<protein>
    <submittedName>
        <fullName evidence="1">Hsp33 family molecular chaperone HslO</fullName>
    </submittedName>
</protein>
<keyword evidence="2" id="KW-1185">Reference proteome</keyword>
<sequence>MYRGVILGLASVFIGLLFTGCSKSLNKDFTLQATAYDGRVKVFGADVKGSLESLRKKMGTSPNASVALGRTLSVAAMLASEQNKGESTIVEVDCNGPIGGVAVTVTAGGKVVGSVKNANVELDLNDEGKFSESKTIGSGAIIVSKVSDKGVLSKKSSPIVSGEMGDDFSNYLAKAENTPAAVIVGEQIDIDNSIMVSGGIIVEIVGKLSDEELVELEDKVDQMEPISSQLMRKESIQTIIEKLMGPIVVIEKKDIFI</sequence>
<reference evidence="1 2" key="1">
    <citation type="submission" date="2022-10" db="EMBL/GenBank/DDBJ databases">
        <title>Comparative genomic analysis of Cohnella hashimotonis sp. nov., isolated from the International Space Station.</title>
        <authorList>
            <person name="Simpson A."/>
            <person name="Venkateswaran K."/>
        </authorList>
    </citation>
    <scope>NUCLEOTIDE SEQUENCE [LARGE SCALE GENOMIC DNA]</scope>
    <source>
        <strain evidence="1 2">DSM 18997</strain>
    </source>
</reference>
<name>A0A9X4QMD8_9BACL</name>
<comment type="caution">
    <text evidence="1">The sequence shown here is derived from an EMBL/GenBank/DDBJ whole genome shotgun (WGS) entry which is preliminary data.</text>
</comment>
<dbReference type="InterPro" id="IPR000397">
    <property type="entry name" value="Heat_shock_Hsp33"/>
</dbReference>
<evidence type="ECO:0000313" key="2">
    <source>
        <dbReference type="Proteomes" id="UP001153387"/>
    </source>
</evidence>
<dbReference type="AlphaFoldDB" id="A0A9X4QMD8"/>
<dbReference type="GO" id="GO:0051082">
    <property type="term" value="F:unfolded protein binding"/>
    <property type="evidence" value="ECO:0007669"/>
    <property type="project" value="InterPro"/>
</dbReference>
<dbReference type="GO" id="GO:0044183">
    <property type="term" value="F:protein folding chaperone"/>
    <property type="evidence" value="ECO:0007669"/>
    <property type="project" value="TreeGrafter"/>
</dbReference>
<accession>A0A9X4QMD8</accession>
<dbReference type="InterPro" id="IPR016153">
    <property type="entry name" value="Heat_shock_Hsp33_N"/>
</dbReference>
<dbReference type="GO" id="GO:0042026">
    <property type="term" value="P:protein refolding"/>
    <property type="evidence" value="ECO:0007669"/>
    <property type="project" value="TreeGrafter"/>
</dbReference>
<proteinExistence type="predicted"/>
<dbReference type="PANTHER" id="PTHR30111">
    <property type="entry name" value="33 KDA CHAPERONIN"/>
    <property type="match status" value="1"/>
</dbReference>
<dbReference type="EMBL" id="JAPDHZ010000002">
    <property type="protein sequence ID" value="MDG0791122.1"/>
    <property type="molecule type" value="Genomic_DNA"/>
</dbReference>
<dbReference type="PANTHER" id="PTHR30111:SF1">
    <property type="entry name" value="33 KDA CHAPERONIN"/>
    <property type="match status" value="1"/>
</dbReference>
<organism evidence="1 2">
    <name type="scientific">Cohnella ginsengisoli</name>
    <dbReference type="NCBI Taxonomy" id="425004"/>
    <lineage>
        <taxon>Bacteria</taxon>
        <taxon>Bacillati</taxon>
        <taxon>Bacillota</taxon>
        <taxon>Bacilli</taxon>
        <taxon>Bacillales</taxon>
        <taxon>Paenibacillaceae</taxon>
        <taxon>Cohnella</taxon>
    </lineage>
</organism>
<dbReference type="PROSITE" id="PS51257">
    <property type="entry name" value="PROKAR_LIPOPROTEIN"/>
    <property type="match status" value="1"/>
</dbReference>